<protein>
    <submittedName>
        <fullName evidence="4">Uncharacterized protein</fullName>
    </submittedName>
</protein>
<feature type="compositionally biased region" description="Basic and acidic residues" evidence="1">
    <location>
        <begin position="1748"/>
        <end position="1786"/>
    </location>
</feature>
<dbReference type="PANTHER" id="PTHR35596:SF1">
    <property type="entry name" value="MICROBIAL-TYPE PARG CATALYTIC DOMAIN-CONTAINING PROTEIN"/>
    <property type="match status" value="1"/>
</dbReference>
<feature type="compositionally biased region" description="Basic and acidic residues" evidence="1">
    <location>
        <begin position="1904"/>
        <end position="1925"/>
    </location>
</feature>
<evidence type="ECO:0000259" key="3">
    <source>
        <dbReference type="Pfam" id="PF10283"/>
    </source>
</evidence>
<feature type="compositionally biased region" description="Low complexity" evidence="1">
    <location>
        <begin position="1872"/>
        <end position="1884"/>
    </location>
</feature>
<gene>
    <name evidence="4" type="ORF">CJN711_LOCUS17954</name>
</gene>
<organism evidence="4 5">
    <name type="scientific">Rotaria magnacalcarata</name>
    <dbReference type="NCBI Taxonomy" id="392030"/>
    <lineage>
        <taxon>Eukaryota</taxon>
        <taxon>Metazoa</taxon>
        <taxon>Spiralia</taxon>
        <taxon>Gnathifera</taxon>
        <taxon>Rotifera</taxon>
        <taxon>Eurotatoria</taxon>
        <taxon>Bdelloidea</taxon>
        <taxon>Philodinida</taxon>
        <taxon>Philodinidae</taxon>
        <taxon>Rotaria</taxon>
    </lineage>
</organism>
<proteinExistence type="predicted"/>
<feature type="domain" description="PBZ-type" evidence="3">
    <location>
        <begin position="822"/>
        <end position="847"/>
    </location>
</feature>
<dbReference type="SUPFAM" id="SSF52949">
    <property type="entry name" value="Macro domain-like"/>
    <property type="match status" value="1"/>
</dbReference>
<dbReference type="EMBL" id="CAJNOV010008385">
    <property type="protein sequence ID" value="CAF1321437.1"/>
    <property type="molecule type" value="Genomic_DNA"/>
</dbReference>
<comment type="caution">
    <text evidence="4">The sequence shown here is derived from an EMBL/GenBank/DDBJ whole genome shotgun (WGS) entry which is preliminary data.</text>
</comment>
<dbReference type="InterPro" id="IPR043472">
    <property type="entry name" value="Macro_dom-like"/>
</dbReference>
<feature type="compositionally biased region" description="Basic and acidic residues" evidence="1">
    <location>
        <begin position="1834"/>
        <end position="1850"/>
    </location>
</feature>
<evidence type="ECO:0000259" key="2">
    <source>
        <dbReference type="Pfam" id="PF10021"/>
    </source>
</evidence>
<dbReference type="Gene3D" id="3.40.220.10">
    <property type="entry name" value="Leucine Aminopeptidase, subunit E, domain 1"/>
    <property type="match status" value="1"/>
</dbReference>
<reference evidence="4" key="1">
    <citation type="submission" date="2021-02" db="EMBL/GenBank/DDBJ databases">
        <authorList>
            <person name="Nowell W R."/>
        </authorList>
    </citation>
    <scope>NUCLEOTIDE SEQUENCE</scope>
</reference>
<feature type="region of interest" description="Disordered" evidence="1">
    <location>
        <begin position="1723"/>
        <end position="1933"/>
    </location>
</feature>
<dbReference type="Pfam" id="PF10021">
    <property type="entry name" value="PARG_cat_microb"/>
    <property type="match status" value="1"/>
</dbReference>
<evidence type="ECO:0000313" key="5">
    <source>
        <dbReference type="Proteomes" id="UP000663855"/>
    </source>
</evidence>
<dbReference type="InterPro" id="IPR019406">
    <property type="entry name" value="APLF_PBZ"/>
</dbReference>
<dbReference type="NCBIfam" id="TIGR02452">
    <property type="entry name" value="TIGR02452 family protein"/>
    <property type="match status" value="1"/>
</dbReference>
<evidence type="ECO:0000256" key="1">
    <source>
        <dbReference type="SAM" id="MobiDB-lite"/>
    </source>
</evidence>
<dbReference type="Proteomes" id="UP000663855">
    <property type="component" value="Unassembled WGS sequence"/>
</dbReference>
<name>A0A815FBQ9_9BILA</name>
<feature type="domain" description="Microbial-type PARG catalytic" evidence="2">
    <location>
        <begin position="487"/>
        <end position="655"/>
    </location>
</feature>
<dbReference type="InterPro" id="IPR012664">
    <property type="entry name" value="CHP02452"/>
</dbReference>
<evidence type="ECO:0000313" key="4">
    <source>
        <dbReference type="EMBL" id="CAF1321437.1"/>
    </source>
</evidence>
<accession>A0A815FBQ9</accession>
<dbReference type="PANTHER" id="PTHR35596">
    <property type="entry name" value="DUF2263 DOMAIN-CONTAINING PROTEIN"/>
    <property type="match status" value="1"/>
</dbReference>
<dbReference type="InterPro" id="IPR019261">
    <property type="entry name" value="PARG_cat_microbial"/>
</dbReference>
<sequence length="2042" mass="233690">MKRNFSTDHNIKDKTISKIIEGATCQQLNPETNLNQKDIKHGDRLPAQSTAKDKLLIDQLSKTTVYIPDLFFDISDSELEKTIKSRLQTTNCINALSVRCDSTIGVGIIQLSNEDDKTRLITHIQRIDLSTDSKIQISFVDEIEFISYIVFQNQNDLPTSETISDRWSELLKSHRRPVFEVLSVGFPHIFKITSYSIDELKSAILHDIISIKHQVGHIHAQRNCSFLENLPSDLISKGPDYLFACIVTQSEMPKQARLDHHTCKRKADELFAKMSNPSAELKKLRSFFYIQFNKETSTVIILASNSQRKWLDMECVSVGDSFVFKQSSIAFRLIIGPVPADLNLETISKQRIFQKSIKTGTAQFVGENLIVELTDKKVYEQCLTTEVLQVKHKGNRLTLSLQSYRALDNLDGSEFTIENWYGTHMLEYIDRKVDIGQFDPKNAIFRLKWNAKIWLKELEKSEKLEDSREKRHRDGVRRMLRVTVMGNTLGILREQKYESTDQERTQVKLESLSPLITVIYKHESKLDYSSEKPFPLQTPYKLTQVRVVNEDCLIVYDKLASDRKRPVLLNMANAFTPGGGYRKGDNAQEENIFRRSNYCVSLDPDLDPQLQKTYGSKVYYCDDHGERKEMRKDQSMYPMDEYGAIFTTGILVFRDTEKEKGYCLLSKPIHNVSAIALAAYRDPDVTKENCLTRKFAVRTRKKIENLFSIALVNGYDTLVLSALGCGAFKNPPKHIALIFKSVILQFAGFFKEIVFSIIDDHNTGNHLNPNGNFAPFQDVLDNLIVSPPSTQVKGMTIGPYLISEMKRSGKILVSEILINTIPPCDYAASCNRQNDQQHLRDFSHPPKCPFGSECTETKDDVHLSCFIHPQHCREGGQCVKEDERHLSDFDHPNFCSDEGNCTNMTLSHLNQYRHVPLCQHGLDCDELLRKSAAHIQKLRHCRKACRFGGNCINFHDLKHIRAETHPFKDPCPLTPYACVSYVRYLQREEKSDRDEFKDIENHCLRYAHVCPWGRQCNDSSEKHLEVSIHIAREMCPNSKNCTEMMNDEHLNAFTHPGIRDIRYRCRSVASECQERGNSSHITKFRHVHTLDSFGATHCANLNKDRDFVQNQIAAIDRIRAYVEQKLKMKWSNVNVPTKVLNWVRSLRPMHRCSPTIFESILVHGHIMSRGHMDHLKSFQFVAQTVEQHKRIRKILKGQVNAFQDRVRAFIDALVKIEFDKVYVGGSKTSTITDDSNQEYIARREEQALNKFLQAKDVNDIRLCAIEIAQASIQLNSKKTGIGFPSDKDLGTDQHVFGILGPHTGTYYGDIVIIFKRELMQHPDANFSPLAATTYKSGKAIGFHPWLTDCKSDSGRIAQFHGSKLHCATPGYEQAAALELLAIAGLQNHTMNENLEDIIEKWLDLDSHQVFEAHLPKLIPLHYIEHVYIPQNVFNSLSKKAQQNAKKLFERILTIAKYNVDLDVDPMAFHKPDASRVEYQNYCLNQMLSHIQSCPVSPDLLLNYGTTITLSASHFRTQAAIPMTISQSYKRSVQNTGSIKVSDDVVYIYFKTLKGDFMLIITNEAINTSDAQDNIQYLMCYIAPTPDDTNFDNYNEQYSYISNFPPELHDTVIQTKKFQSASNVFHKGCNNDDAILYCLKMKRKTGEISVIHAGANGIYMHVSLECKFERDQLDLNALDYVYISTGSQSVPIQNLTIQHSPLPHVHPTFDKEFRSTINISNSDGIDLHSKGPGAAKMYRGYPGNDEWQQDVHHSDIPKELEVRGESHEYYKKRERSKDADETDKPKSPESPSIGRKAINFFKRIFGSPDVKEKQSNQPNGFPDKPPKQPRSPRSKPYELPRRRFHESDRSRPPSPSSPPLESRSRPPSPSSPPLESRSGSRSRGPSRPRPRDSSQSESRGPSRPRPRESPQSESRESSRPRPHEPSRLTPCRDSVNCRKQFGPNQVSHCQSYSHPCRFSEICRNKHEKIHSYQCTHAPVSIVRCQYDQNCKDLADPLHRCTFRHTNLPDYLYPCKYQQSCRTGTLEHRIRFSHGEVLPVPKKK</sequence>
<dbReference type="Pfam" id="PF10283">
    <property type="entry name" value="zf-CCHH"/>
    <property type="match status" value="1"/>
</dbReference>